<sequence>MKTTKEYYEQERIKGNTSNITTNPNPIYRLEFYQEIFKLMEGFASQQPTLSKENEIVGILQGYFGIEDLETRSAKKAAKDICNLTPAVSDDKLLELLLSENGLEDDRIAKLFKDSRDAEYKAILEALHEAWEEIKQLQSTKMILKEVLNGSKSEQPDVNNEMEIMKSAWPPRDIVEKLTIAADVLLHKKDYDGHGWEGIEYCWRLAK</sequence>
<protein>
    <submittedName>
        <fullName evidence="1">Uncharacterized protein</fullName>
    </submittedName>
</protein>
<proteinExistence type="predicted"/>
<comment type="caution">
    <text evidence="1">The sequence shown here is derived from an EMBL/GenBank/DDBJ whole genome shotgun (WGS) entry which is preliminary data.</text>
</comment>
<organism evidence="1">
    <name type="scientific">marine sediment metagenome</name>
    <dbReference type="NCBI Taxonomy" id="412755"/>
    <lineage>
        <taxon>unclassified sequences</taxon>
        <taxon>metagenomes</taxon>
        <taxon>ecological metagenomes</taxon>
    </lineage>
</organism>
<gene>
    <name evidence="1" type="ORF">LCGC14_2063820</name>
</gene>
<accession>A0A0F9GYW0</accession>
<feature type="non-terminal residue" evidence="1">
    <location>
        <position position="207"/>
    </location>
</feature>
<evidence type="ECO:0000313" key="1">
    <source>
        <dbReference type="EMBL" id="KKL74550.1"/>
    </source>
</evidence>
<dbReference type="EMBL" id="LAZR01024614">
    <property type="protein sequence ID" value="KKL74550.1"/>
    <property type="molecule type" value="Genomic_DNA"/>
</dbReference>
<reference evidence="1" key="1">
    <citation type="journal article" date="2015" name="Nature">
        <title>Complex archaea that bridge the gap between prokaryotes and eukaryotes.</title>
        <authorList>
            <person name="Spang A."/>
            <person name="Saw J.H."/>
            <person name="Jorgensen S.L."/>
            <person name="Zaremba-Niedzwiedzka K."/>
            <person name="Martijn J."/>
            <person name="Lind A.E."/>
            <person name="van Eijk R."/>
            <person name="Schleper C."/>
            <person name="Guy L."/>
            <person name="Ettema T.J."/>
        </authorList>
    </citation>
    <scope>NUCLEOTIDE SEQUENCE</scope>
</reference>
<dbReference type="AlphaFoldDB" id="A0A0F9GYW0"/>
<name>A0A0F9GYW0_9ZZZZ</name>